<feature type="compositionally biased region" description="Low complexity" evidence="1">
    <location>
        <begin position="429"/>
        <end position="441"/>
    </location>
</feature>
<evidence type="ECO:0000256" key="1">
    <source>
        <dbReference type="SAM" id="MobiDB-lite"/>
    </source>
</evidence>
<gene>
    <name evidence="2" type="ORF">B0A49_12026</name>
</gene>
<feature type="region of interest" description="Disordered" evidence="1">
    <location>
        <begin position="55"/>
        <end position="97"/>
    </location>
</feature>
<feature type="region of interest" description="Disordered" evidence="1">
    <location>
        <begin position="111"/>
        <end position="309"/>
    </location>
</feature>
<dbReference type="AlphaFoldDB" id="A0A4U0VLL9"/>
<dbReference type="OrthoDB" id="63113at2759"/>
<reference evidence="2 3" key="1">
    <citation type="submission" date="2017-03" db="EMBL/GenBank/DDBJ databases">
        <title>Genomes of endolithic fungi from Antarctica.</title>
        <authorList>
            <person name="Coleine C."/>
            <person name="Masonjones S."/>
            <person name="Stajich J.E."/>
        </authorList>
    </citation>
    <scope>NUCLEOTIDE SEQUENCE [LARGE SCALE GENOMIC DNA]</scope>
    <source>
        <strain evidence="2 3">CCFEE 5187</strain>
    </source>
</reference>
<protein>
    <submittedName>
        <fullName evidence="2">Uncharacterized protein</fullName>
    </submittedName>
</protein>
<dbReference type="Proteomes" id="UP000308768">
    <property type="component" value="Unassembled WGS sequence"/>
</dbReference>
<dbReference type="EMBL" id="NAJN01002641">
    <property type="protein sequence ID" value="TKA50240.1"/>
    <property type="molecule type" value="Genomic_DNA"/>
</dbReference>
<dbReference type="STRING" id="331657.A0A4U0VLL9"/>
<comment type="caution">
    <text evidence="2">The sequence shown here is derived from an EMBL/GenBank/DDBJ whole genome shotgun (WGS) entry which is preliminary data.</text>
</comment>
<feature type="region of interest" description="Disordered" evidence="1">
    <location>
        <begin position="1"/>
        <end position="42"/>
    </location>
</feature>
<proteinExistence type="predicted"/>
<feature type="compositionally biased region" description="Basic and acidic residues" evidence="1">
    <location>
        <begin position="1"/>
        <end position="17"/>
    </location>
</feature>
<evidence type="ECO:0000313" key="3">
    <source>
        <dbReference type="Proteomes" id="UP000308768"/>
    </source>
</evidence>
<name>A0A4U0VLL9_9PEZI</name>
<feature type="region of interest" description="Disordered" evidence="1">
    <location>
        <begin position="327"/>
        <end position="450"/>
    </location>
</feature>
<evidence type="ECO:0000313" key="2">
    <source>
        <dbReference type="EMBL" id="TKA50240.1"/>
    </source>
</evidence>
<feature type="compositionally biased region" description="Low complexity" evidence="1">
    <location>
        <begin position="151"/>
        <end position="165"/>
    </location>
</feature>
<feature type="compositionally biased region" description="Low complexity" evidence="1">
    <location>
        <begin position="361"/>
        <end position="377"/>
    </location>
</feature>
<organism evidence="2 3">
    <name type="scientific">Cryomyces minteri</name>
    <dbReference type="NCBI Taxonomy" id="331657"/>
    <lineage>
        <taxon>Eukaryota</taxon>
        <taxon>Fungi</taxon>
        <taxon>Dikarya</taxon>
        <taxon>Ascomycota</taxon>
        <taxon>Pezizomycotina</taxon>
        <taxon>Dothideomycetes</taxon>
        <taxon>Dothideomycetes incertae sedis</taxon>
        <taxon>Cryomyces</taxon>
    </lineage>
</organism>
<accession>A0A4U0VLL9</accession>
<sequence>MLQQREWELHEKQRFQEMSDEEDGGHGVGLPLDPGMFMSSQQGHRFASDELHFTGADMGRGSREPSSEDLAYFESYGPSEDDDEYNGRRHTGQVGSRENEVLIETALERIRRARLKGKTNVNLTQEELDALEQRKPLQLQNEAPVPKTPAKGKAGKSSRSSSVASDKSKKGSKSRGLFGTSSPSTSRTRPKTSRKSSGEDTNQPHMSDYAPPGIVIAGPDGHSTLAPLGYYPLPQQPRIAPSPSRLGTRSASGPGRLPTQNAPLYDRYYPLPPQGYRPPSAASNRSIPEEHDWHPRSRSASNAQVFPDNPFAYQRVPMAMPMPPLSTDRHSYMQPPTRRRNVSGPPDIAYSNLRRVPVPSPLAASSRLPASSSDPALQMHRKGSGLSQGLSSDDDDDQGVQVNIVPDANSAAGYGISVERRPVGGRDGASGNASSSANDGSGSRRRKGKR</sequence>
<keyword evidence="3" id="KW-1185">Reference proteome</keyword>